<dbReference type="PROSITE" id="PS51189">
    <property type="entry name" value="FAT"/>
    <property type="match status" value="1"/>
</dbReference>
<feature type="domain" description="PI3K/PI4K catalytic" evidence="3">
    <location>
        <begin position="3217"/>
        <end position="3552"/>
    </location>
</feature>
<dbReference type="InterPro" id="IPR014009">
    <property type="entry name" value="PIK_FAT"/>
</dbReference>
<dbReference type="Pfam" id="PF20206">
    <property type="entry name" value="Tra1_ring"/>
    <property type="match status" value="2"/>
</dbReference>
<dbReference type="PROSITE" id="PS50290">
    <property type="entry name" value="PI3_4_KINASE_3"/>
    <property type="match status" value="1"/>
</dbReference>
<organism evidence="5 6">
    <name type="scientific">Obba rivulosa</name>
    <dbReference type="NCBI Taxonomy" id="1052685"/>
    <lineage>
        <taxon>Eukaryota</taxon>
        <taxon>Fungi</taxon>
        <taxon>Dikarya</taxon>
        <taxon>Basidiomycota</taxon>
        <taxon>Agaricomycotina</taxon>
        <taxon>Agaricomycetes</taxon>
        <taxon>Polyporales</taxon>
        <taxon>Gelatoporiaceae</taxon>
        <taxon>Obba</taxon>
    </lineage>
</organism>
<dbReference type="Pfam" id="PF02259">
    <property type="entry name" value="FAT"/>
    <property type="match status" value="1"/>
</dbReference>
<dbReference type="SMART" id="SM00146">
    <property type="entry name" value="PI3Kc"/>
    <property type="match status" value="1"/>
</dbReference>
<dbReference type="InterPro" id="IPR050517">
    <property type="entry name" value="DDR_Repair_Kinase"/>
</dbReference>
<gene>
    <name evidence="5" type="ORF">OBBRIDRAFT_885039</name>
</gene>
<feature type="domain" description="FAT" evidence="4">
    <location>
        <begin position="2386"/>
        <end position="2943"/>
    </location>
</feature>
<dbReference type="PANTHER" id="PTHR11139:SF1">
    <property type="entry name" value="TRANSFORMATION_TRANSCRIPTION DOMAIN-ASSOCIATED PROTEIN"/>
    <property type="match status" value="1"/>
</dbReference>
<dbReference type="CDD" id="cd05163">
    <property type="entry name" value="PIKK_TRRAP"/>
    <property type="match status" value="1"/>
</dbReference>
<dbReference type="Pfam" id="PF00454">
    <property type="entry name" value="PI3_PI4_kinase"/>
    <property type="match status" value="1"/>
</dbReference>
<dbReference type="GO" id="GO:0006355">
    <property type="term" value="P:regulation of DNA-templated transcription"/>
    <property type="evidence" value="ECO:0007669"/>
    <property type="project" value="TreeGrafter"/>
</dbReference>
<evidence type="ECO:0000259" key="3">
    <source>
        <dbReference type="PROSITE" id="PS50290"/>
    </source>
</evidence>
<evidence type="ECO:0000256" key="1">
    <source>
        <dbReference type="ARBA" id="ARBA00007234"/>
    </source>
</evidence>
<dbReference type="InterPro" id="IPR011009">
    <property type="entry name" value="Kinase-like_dom_sf"/>
</dbReference>
<accession>A0A8E2DR20</accession>
<dbReference type="GO" id="GO:0016301">
    <property type="term" value="F:kinase activity"/>
    <property type="evidence" value="ECO:0007669"/>
    <property type="project" value="UniProtKB-KW"/>
</dbReference>
<dbReference type="GO" id="GO:0005634">
    <property type="term" value="C:nucleus"/>
    <property type="evidence" value="ECO:0007669"/>
    <property type="project" value="TreeGrafter"/>
</dbReference>
<dbReference type="OrthoDB" id="5570127at2759"/>
<dbReference type="EMBL" id="KV722347">
    <property type="protein sequence ID" value="OCH94107.1"/>
    <property type="molecule type" value="Genomic_DNA"/>
</dbReference>
<dbReference type="SUPFAM" id="SSF56112">
    <property type="entry name" value="Protein kinase-like (PK-like)"/>
    <property type="match status" value="1"/>
</dbReference>
<dbReference type="GO" id="GO:0000124">
    <property type="term" value="C:SAGA complex"/>
    <property type="evidence" value="ECO:0007669"/>
    <property type="project" value="TreeGrafter"/>
</dbReference>
<proteinExistence type="inferred from homology"/>
<keyword evidence="5" id="KW-0808">Transferase</keyword>
<evidence type="ECO:0000259" key="4">
    <source>
        <dbReference type="PROSITE" id="PS51189"/>
    </source>
</evidence>
<name>A0A8E2DR20_9APHY</name>
<keyword evidence="6" id="KW-1185">Reference proteome</keyword>
<keyword evidence="5" id="KW-0418">Kinase</keyword>
<dbReference type="GO" id="GO:0006281">
    <property type="term" value="P:DNA repair"/>
    <property type="evidence" value="ECO:0007669"/>
    <property type="project" value="TreeGrafter"/>
</dbReference>
<feature type="region of interest" description="Disordered" evidence="2">
    <location>
        <begin position="2956"/>
        <end position="3047"/>
    </location>
</feature>
<dbReference type="InterPro" id="IPR046805">
    <property type="entry name" value="Tra1_ring"/>
</dbReference>
<protein>
    <submittedName>
        <fullName evidence="5">Atypical/PIKK/TRRAP protein kinase</fullName>
    </submittedName>
</protein>
<dbReference type="Pfam" id="PF20175">
    <property type="entry name" value="Tra1_central"/>
    <property type="match status" value="1"/>
</dbReference>
<feature type="compositionally biased region" description="Polar residues" evidence="2">
    <location>
        <begin position="3013"/>
        <end position="3047"/>
    </location>
</feature>
<dbReference type="InterPro" id="IPR016024">
    <property type="entry name" value="ARM-type_fold"/>
</dbReference>
<reference evidence="5 6" key="1">
    <citation type="submission" date="2016-07" db="EMBL/GenBank/DDBJ databases">
        <title>Draft genome of the white-rot fungus Obba rivulosa 3A-2.</title>
        <authorList>
            <consortium name="DOE Joint Genome Institute"/>
            <person name="Miettinen O."/>
            <person name="Riley R."/>
            <person name="Acob R."/>
            <person name="Barry K."/>
            <person name="Cullen D."/>
            <person name="De Vries R."/>
            <person name="Hainaut M."/>
            <person name="Hatakka A."/>
            <person name="Henrissat B."/>
            <person name="Hilden K."/>
            <person name="Kuo R."/>
            <person name="Labutti K."/>
            <person name="Lipzen A."/>
            <person name="Makela M.R."/>
            <person name="Sandor L."/>
            <person name="Spatafora J.W."/>
            <person name="Grigoriev I.V."/>
            <person name="Hibbett D.S."/>
        </authorList>
    </citation>
    <scope>NUCLEOTIDE SEQUENCE [LARGE SCALE GENOMIC DNA]</scope>
    <source>
        <strain evidence="5 6">3A-2</strain>
    </source>
</reference>
<dbReference type="InterPro" id="IPR000403">
    <property type="entry name" value="PI3/4_kinase_cat_dom"/>
</dbReference>
<sequence length="3587" mass="405623">MDNTPQLPTAGDLEQRAARVADPGIDLKTKYTVACELREMIDTVRDAESARVLPHMIPVLLDILRSGEPSFNRDSLEYQFRRCLLDILHRIPSGEVIRQQILSLFHGMLHLLRHDNEENGIICCKTIMDLFRSFRTLNEDLLGEFMGILHALLQNVKGLVEELLSEDSRLMESNMLLPASRSFKVLSEMAIVVVAFLQMHRNMVQPVLQSTLPLTFEFVSLESPAQRKAREDFEAMGGFWAGMAPTIKNVQAYTDLIVAQTKMLSFLAFVLRGLGEQYDSEGERMMVTSLRILQDCPSMAVHARKDLMVVFRHLLGTPHKRALLPQIDKLIDERVLLGTAIGSQETIRPSAFACFADLIHHLRGDLTPSQLTRICNVYLRHLHNPFLANSLHILAAKTIYNLIDVIIAKDTQPRAARMLLMLLDASVSKVESIAFVQDELRKKIENRDNNEPDPTDTALLEKSRPVLGAVYATEKAEDILSEYRMLVRYLFHGLRHILTGLKKCDAPVPDGAVICRLFESCIRCIALFDGESREANEAMDWMGGALCEINLHVFQEVWTRKIEFYFEAAEKRPVLLHLSQFFLSRETISPTLVAIILRFLVARLGELGDYDDQSAAVAIRLFKMTFSAVTLYPAVNEPILASHLGKLIMDCFPLASSASKPTNYFHLLRGLFRAIGGGGGRYELLYKEVLPLLPDMLECLNRQLLASDGSTRDMIVELCLTVPLRLTHLLPYLTYLMQPLALALRGSPELVSQGLRTLELCIDNLTPDFLDPTLNTVLRDLMEALHSHLKPLPANHHHAHTTIRILGKLGGRNRRLLDKEPALKFVDYSEPTKARISFAGEAGSLDLGPASALAYKTLLNNKQSSYHAYSFTFLESCSTLLLHEGVKGRGRETIFVRCLTGMYEALHLPELQEKAEKSLSEICRFILAAEIRRIAAKDPIARRYPSPLFGCFLEAMPHGVARDNAEESKKTQQIVFGAIQEVVGTAGTKDTASQDVLPVLHQLATRFTSLCLEEPWAHKVAGYSGIRMMTSISELGMRWTNERKPDLVRILLHVLKDMPYDLPRDVDDIIDVLTRVLRVNGEELKLQRDDPPSNKNRLFHLVGIFFSETSSPNSRVREAVQVCIGVLAEISDKPVSELLMPHRDRVLTMIYTKPLRALPFPMQIGMIEAIRYCLSLHPPLPELNDELLRLLHEALALADADDMALIGRGNVRQGSLDIIKLRVACIKLLTASMPLTDYYNKQAQTRQRVTGVYFKSLYSPATEVKEVAHEGLRTVLAHQSRLPKELLQTGLRPVLMNLADPKRLSIPGLEGLARLLELLTNYFKVEIGHKLLDHFRIVADPQMLQASSKLPLSENEGITKLVRLANIFHLLPSAANIFLENLVNAIVQTEAQMHFSGQSPFSEPLAKYLDRYPAEAVDFFMRHLHFPRHIRTLRSILQAKLAPNLLRELTSRTSAIVSTCLTGHDPTLILPGLQLCSDLAELVPGWITENDHVIDTVLVLWKAEPTSVDPTTGSVADATQRHMLMLAIFIRALEETPRIDLLFDVVAIFTRELPLDLISVSQFLYKHAALSENLAFRRNIILRFFIWFGEPSYPWSHKAHFIRFVLTPIIFAHALRENTVGLLDNDIVQKMHTRIWQPMIDDVTFVEADDIFKIELLHLTTVMVHSYPKYLEDVKKDIIKCAWHYITSEDAIVNHTAYLLAARFFEAYDVPPKFILRVWTGLLRPPHSDVAKALIRQALDVLAPVLQRTQPAHAEIPQWAKTARRLLAEEGSGFSQIALIYHLIVRQATLFYPVRSLFIPHIVNYLNRLGLSPSSNGESRLLSVDILQVIFDWEQKATAARSERQASSMFDPPATADTWATPLAFRESMVSYLVRLATAPATGPVTAQQDAQARSLVVPRALALLRLVVGPTGWNDVTVKLHYFSRALEQTELNDPQALSQAQSAAKVLNVVSADKDDSWYTSNTAVLTKLVRKGLTSDDHGLQDSLHSVFDHLIRLFPLPKEDEEQPNEISDFHSWVHTTIGENLREADNLRANSVGALRGTLLMLKSVVQVTPERIEPFGLALMKLFSKLAKDHLQSSSTPNTHQPGLQNGQDLAVRLLTAILEICQTAVAYLGEQRKWLIGTLTALVDKSKNSGLCRFMLEIARDWVMNKRDPYPTMKEKATLLQKMAAFETRGERGEALFNAYLELIYDIYTDPGLRRTDLTMRLEQSFLLGCRAADLAVRERFIDLLDSSIPRSLSSRLTYIVGVQSWEPLATHYWIPIALHLLLGSADVELTLWADKRGSLDSFHVNPPFSLGSASSLVRPVQRLLPIDSDLSHDIWVSVFPSAWACLTRREQVDLTNHMIGLLSKEFHIRQAELRPNVIQTLLVGIHACSPPMILPPHLVKYLAKTFAAWHIAVEILESSLQAVRDDETVIRDTIYDSLAEVYAELAEDDIFYGLWRRRSMYQDTNIAVAFEQCGMWEQASAVYENAQNKTRTGAMPFSEVEFCLWEDHWMLAAEKLQHWDILYELAEKDSNHELMLESAWRIKDWNENMTALEEQIALLPEVATPRRRVFEAFIALLKLPGAVDKNTEFTRILEDAMQLSLRKWAALPPHLSAAHVPLLQHFQQFVELQEAVQIFGSLSTTNAQNLEKKSSDLKMVLQAWRERLPNICDDISIWSDLVAWRQNVFNAINKAYIPLISGSNQGGSAAANSSNTFGYRGYHETAWIINRFAHVARKHDLLDVCFNSLNKIYTLPNIEISEAFLKLREQARCHYQKPGDLQAGLEVINNTNLMYFSSAQKAEFYTLKGMFHAKFNRNDEANQAFGQAVQLDMLQAKAWAAWGKFNDRMFKEHPTDMTHAANAVSCYLQAAGLYKNRKSRPLLTRVLWLLSVDDGSLTVSKAFDTYKGDAAYWYWITLIPELCLSVSQREFKQAKYILLNLAKIYPQALFFHLRTTREEMALIKRQTAAMAAQHRNAAQRQQMSGAASSSADNDHSMQDTNADGGTDGSKATPGAEVAMSPAQAPGAASTDTNPHTSAEAQRVATQVDTRNPSDTTSYPVRQTPDNIDDVMQILKTAFPLLILSLESIVDQIQSRFKATAEEEIYRLVCMLLQDGIQQYVVRMASDDDGQLAPATVASLTRLALNLTGIARKEYEEDFVKSKPSLYEYIRRLQQWRDKYEKHLDARPKNQSLETISHYLTEFQYGKFDEVEVPGQYTEDKDSNQNFVRIQKFASKVEHYRSHGYCWRRITIIGNDNSRTTFAVQQPSSRQSRREERVIKVFRTFNGVLYRKKESRKRTLHFHLPATIPLGPNSRLWQSDSSYVTLGDIYDRRCDSRGIAKEDPILLIGEKVKIGMREFKQTFGKSPSKTEFLTMKKDLMDEVVQKYAPEDILTSYMIGTMEGPCELWRMRKQFSLQLAGVSFMTYIFCLTSRLPSRFHVSRSSGEIAMTELLPGAAAYAPVLAANDAVPFRFTPNLQHFLGPIFTEGILAAGIMAYGRCLTEPEYDLEQQLCLFARDEVSHWLSSRGKPWSYDLTFRQFAAALTDGVVKRAEAMACKVEREQAMNNPQNPPNVPVLQTVTNMISTATNPIQLMKMTEIFVPWY</sequence>
<comment type="similarity">
    <text evidence="1">Belongs to the PI3/PI4-kinase family. TRA1 subfamily.</text>
</comment>
<dbReference type="SUPFAM" id="SSF48371">
    <property type="entry name" value="ARM repeat"/>
    <property type="match status" value="3"/>
</dbReference>
<dbReference type="PANTHER" id="PTHR11139">
    <property type="entry name" value="ATAXIA TELANGIECTASIA MUTATED ATM -RELATED"/>
    <property type="match status" value="1"/>
</dbReference>
<dbReference type="GO" id="GO:0035267">
    <property type="term" value="C:NuA4 histone acetyltransferase complex"/>
    <property type="evidence" value="ECO:0007669"/>
    <property type="project" value="TreeGrafter"/>
</dbReference>
<evidence type="ECO:0000313" key="5">
    <source>
        <dbReference type="EMBL" id="OCH94107.1"/>
    </source>
</evidence>
<feature type="compositionally biased region" description="Low complexity" evidence="2">
    <location>
        <begin position="2956"/>
        <end position="2967"/>
    </location>
</feature>
<evidence type="ECO:0000313" key="6">
    <source>
        <dbReference type="Proteomes" id="UP000250043"/>
    </source>
</evidence>
<dbReference type="InterPro" id="IPR046807">
    <property type="entry name" value="Tra1_central"/>
</dbReference>
<dbReference type="InterPro" id="IPR003151">
    <property type="entry name" value="PIK-rel_kinase_FAT"/>
</dbReference>
<dbReference type="Proteomes" id="UP000250043">
    <property type="component" value="Unassembled WGS sequence"/>
</dbReference>
<evidence type="ECO:0000256" key="2">
    <source>
        <dbReference type="SAM" id="MobiDB-lite"/>
    </source>
</evidence>